<gene>
    <name evidence="1" type="ORF">ALO88_02555</name>
</gene>
<dbReference type="Proteomes" id="UP000050425">
    <property type="component" value="Unassembled WGS sequence"/>
</dbReference>
<comment type="caution">
    <text evidence="1">The sequence shown here is derived from an EMBL/GenBank/DDBJ whole genome shotgun (WGS) entry which is preliminary data.</text>
</comment>
<dbReference type="RefSeq" id="WP_024420816.1">
    <property type="nucleotide sequence ID" value="NZ_LJPT01000018.1"/>
</dbReference>
<reference evidence="1 2" key="1">
    <citation type="submission" date="2015-09" db="EMBL/GenBank/DDBJ databases">
        <title>Genome announcement of multiple Pseudomonas syringae strains.</title>
        <authorList>
            <person name="Thakur S."/>
            <person name="Wang P.W."/>
            <person name="Gong Y."/>
            <person name="Weir B.S."/>
            <person name="Guttman D.S."/>
        </authorList>
    </citation>
    <scope>NUCLEOTIDE SEQUENCE [LARGE SCALE GENOMIC DNA]</scope>
    <source>
        <strain evidence="1 2">ICMP4303</strain>
    </source>
</reference>
<protein>
    <submittedName>
        <fullName evidence="1">Uncharacterized protein</fullName>
    </submittedName>
</protein>
<dbReference type="PATRIC" id="fig|251702.3.peg.3413"/>
<dbReference type="Pfam" id="PF22814">
    <property type="entry name" value="WelO5"/>
    <property type="match status" value="1"/>
</dbReference>
<name>A0A0P9P5R6_9PSED</name>
<organism evidence="1 2">
    <name type="scientific">Pseudomonas syringae pv. antirrhini</name>
    <dbReference type="NCBI Taxonomy" id="251702"/>
    <lineage>
        <taxon>Bacteria</taxon>
        <taxon>Pseudomonadati</taxon>
        <taxon>Pseudomonadota</taxon>
        <taxon>Gammaproteobacteria</taxon>
        <taxon>Pseudomonadales</taxon>
        <taxon>Pseudomonadaceae</taxon>
        <taxon>Pseudomonas</taxon>
    </lineage>
</organism>
<dbReference type="InterPro" id="IPR055091">
    <property type="entry name" value="WelO5-like"/>
</dbReference>
<sequence length="271" mass="30455">MNVQVKPARREIAPAIVATELTTDTLLALSMREIGAIHVKGYYPVDVADRAASRCIDHPKLGHYNKKYTSSVGRICTPHIDSEWDPLAARKYHDEAVENIQDLRTLFAPHLTPADKIRLQLQEFWPGGANIQRLHGHSCFVGAIRVFRPSSSRFYPHNDTIIEESDAPELAGIEEQMVANMYLRTPKQGGDLQLWLRDPTPEEMVKIRDVEGLLPDEVEQAPLVIHPDAGDLIIFSSRMLHAVTPSDESYRIGMAAFIGCYGSDRPLTYWS</sequence>
<accession>A0A0P9P5R6</accession>
<dbReference type="AlphaFoldDB" id="A0A0P9P5R6"/>
<evidence type="ECO:0000313" key="1">
    <source>
        <dbReference type="EMBL" id="KPW52151.1"/>
    </source>
</evidence>
<evidence type="ECO:0000313" key="2">
    <source>
        <dbReference type="Proteomes" id="UP000050425"/>
    </source>
</evidence>
<dbReference type="EMBL" id="LJPT01000018">
    <property type="protein sequence ID" value="KPW52151.1"/>
    <property type="molecule type" value="Genomic_DNA"/>
</dbReference>
<dbReference type="Gene3D" id="2.60.120.620">
    <property type="entry name" value="q2cbj1_9rhob like domain"/>
    <property type="match status" value="1"/>
</dbReference>
<proteinExistence type="predicted"/>